<dbReference type="AlphaFoldDB" id="A0A0E9RHU0"/>
<reference evidence="1" key="1">
    <citation type="submission" date="2014-11" db="EMBL/GenBank/DDBJ databases">
        <authorList>
            <person name="Amaro Gonzalez C."/>
        </authorList>
    </citation>
    <scope>NUCLEOTIDE SEQUENCE</scope>
</reference>
<accession>A0A0E9RHU0</accession>
<reference evidence="1" key="2">
    <citation type="journal article" date="2015" name="Fish Shellfish Immunol.">
        <title>Early steps in the European eel (Anguilla anguilla)-Vibrio vulnificus interaction in the gills: Role of the RtxA13 toxin.</title>
        <authorList>
            <person name="Callol A."/>
            <person name="Pajuelo D."/>
            <person name="Ebbesson L."/>
            <person name="Teles M."/>
            <person name="MacKenzie S."/>
            <person name="Amaro C."/>
        </authorList>
    </citation>
    <scope>NUCLEOTIDE SEQUENCE</scope>
</reference>
<dbReference type="EMBL" id="GBXM01080235">
    <property type="protein sequence ID" value="JAH28342.1"/>
    <property type="molecule type" value="Transcribed_RNA"/>
</dbReference>
<evidence type="ECO:0000313" key="1">
    <source>
        <dbReference type="EMBL" id="JAH28342.1"/>
    </source>
</evidence>
<protein>
    <submittedName>
        <fullName evidence="1">Uncharacterized protein</fullName>
    </submittedName>
</protein>
<name>A0A0E9RHU0_ANGAN</name>
<sequence>MFYYHCSSSSLFHWIERWQRDYTISDVIKQWTTVTV</sequence>
<organism evidence="1">
    <name type="scientific">Anguilla anguilla</name>
    <name type="common">European freshwater eel</name>
    <name type="synonym">Muraena anguilla</name>
    <dbReference type="NCBI Taxonomy" id="7936"/>
    <lineage>
        <taxon>Eukaryota</taxon>
        <taxon>Metazoa</taxon>
        <taxon>Chordata</taxon>
        <taxon>Craniata</taxon>
        <taxon>Vertebrata</taxon>
        <taxon>Euteleostomi</taxon>
        <taxon>Actinopterygii</taxon>
        <taxon>Neopterygii</taxon>
        <taxon>Teleostei</taxon>
        <taxon>Anguilliformes</taxon>
        <taxon>Anguillidae</taxon>
        <taxon>Anguilla</taxon>
    </lineage>
</organism>
<proteinExistence type="predicted"/>
<dbReference type="EMBL" id="GBXM01065246">
    <property type="protein sequence ID" value="JAH43331.1"/>
    <property type="molecule type" value="Transcribed_RNA"/>
</dbReference>